<dbReference type="AlphaFoldDB" id="A0A401IJW0"/>
<keyword evidence="7" id="KW-0808">Transferase</keyword>
<evidence type="ECO:0000256" key="10">
    <source>
        <dbReference type="NCBIfam" id="TIGR00215"/>
    </source>
</evidence>
<accession>A0A401IJW0</accession>
<evidence type="ECO:0000313" key="11">
    <source>
        <dbReference type="EMBL" id="GBF81567.1"/>
    </source>
</evidence>
<dbReference type="PANTHER" id="PTHR30372:SF4">
    <property type="entry name" value="LIPID-A-DISACCHARIDE SYNTHASE, MITOCHONDRIAL-RELATED"/>
    <property type="match status" value="1"/>
</dbReference>
<dbReference type="InterPro" id="IPR003835">
    <property type="entry name" value="Glyco_trans_19"/>
</dbReference>
<evidence type="ECO:0000256" key="8">
    <source>
        <dbReference type="ARBA" id="ARBA00023098"/>
    </source>
</evidence>
<keyword evidence="12" id="KW-1185">Reference proteome</keyword>
<evidence type="ECO:0000256" key="5">
    <source>
        <dbReference type="ARBA" id="ARBA00022556"/>
    </source>
</evidence>
<keyword evidence="6" id="KW-0328">Glycosyltransferase</keyword>
<proteinExistence type="predicted"/>
<comment type="caution">
    <text evidence="11">The sequence shown here is derived from an EMBL/GenBank/DDBJ whole genome shotgun (WGS) entry which is preliminary data.</text>
</comment>
<comment type="catalytic activity">
    <reaction evidence="9">
        <text>a lipid X + a UDP-2-N,3-O-bis[(3R)-3-hydroxyacyl]-alpha-D-glucosamine = a lipid A disaccharide + UDP + H(+)</text>
        <dbReference type="Rhea" id="RHEA:67828"/>
        <dbReference type="ChEBI" id="CHEBI:15378"/>
        <dbReference type="ChEBI" id="CHEBI:58223"/>
        <dbReference type="ChEBI" id="CHEBI:137748"/>
        <dbReference type="ChEBI" id="CHEBI:176338"/>
        <dbReference type="ChEBI" id="CHEBI:176343"/>
        <dbReference type="EC" id="2.4.1.182"/>
    </reaction>
</comment>
<dbReference type="SUPFAM" id="SSF53756">
    <property type="entry name" value="UDP-Glycosyltransferase/glycogen phosphorylase"/>
    <property type="match status" value="1"/>
</dbReference>
<dbReference type="Gene3D" id="3.40.50.2000">
    <property type="entry name" value="Glycogen Phosphorylase B"/>
    <property type="match status" value="2"/>
</dbReference>
<name>A0A401IJW0_APHSA</name>
<keyword evidence="4" id="KW-0444">Lipid biosynthesis</keyword>
<gene>
    <name evidence="11" type="ORF">AsFPU1_2981</name>
</gene>
<organism evidence="11 12">
    <name type="scientific">Aphanothece sacrum FPU1</name>
    <dbReference type="NCBI Taxonomy" id="1920663"/>
    <lineage>
        <taxon>Bacteria</taxon>
        <taxon>Bacillati</taxon>
        <taxon>Cyanobacteriota</taxon>
        <taxon>Cyanophyceae</taxon>
        <taxon>Oscillatoriophycideae</taxon>
        <taxon>Chroococcales</taxon>
        <taxon>Aphanothecaceae</taxon>
        <taxon>Aphanothece</taxon>
    </lineage>
</organism>
<sequence>MRIFISTGEVSGDLQGGMLVEALYRKAAAQDIPLDILALGGPRMEEAGAKLMGNTAAIGSIGIMESLPFIVPTWLLQRRAKQYLRDNPPDLLILLDYMGPNVAFGNYARKYFPQVPIIYYIAPQSWVWSPNQKTIDQFASITDLLLAIFPEEARFFQENGVSVKWVGHPLLDRMAKAPSRESARLALGLDQNQTVVALFPASRYQELKFHLPLICKAAQQLQEKIPDVHFLLPVSLEDYRNIIEATVSEYKISLTLLDGGEALKVMAAADFAIAKSGTVNLELALLNVPQLVLCLVSPLTMWIARHILKFSIPFLSPPNLIVMKDIIPELLQEEATPERIVQESLDLILNTQRRQKTFDNYHQMRQLLGHVGVCDRAATEILHFISQS</sequence>
<evidence type="ECO:0000256" key="1">
    <source>
        <dbReference type="ARBA" id="ARBA00002056"/>
    </source>
</evidence>
<dbReference type="GO" id="GO:0005543">
    <property type="term" value="F:phospholipid binding"/>
    <property type="evidence" value="ECO:0007669"/>
    <property type="project" value="TreeGrafter"/>
</dbReference>
<keyword evidence="8" id="KW-0443">Lipid metabolism</keyword>
<evidence type="ECO:0000256" key="9">
    <source>
        <dbReference type="ARBA" id="ARBA00048975"/>
    </source>
</evidence>
<evidence type="ECO:0000313" key="12">
    <source>
        <dbReference type="Proteomes" id="UP000287247"/>
    </source>
</evidence>
<dbReference type="NCBIfam" id="TIGR00215">
    <property type="entry name" value="lpxB"/>
    <property type="match status" value="1"/>
</dbReference>
<dbReference type="EC" id="2.4.1.182" evidence="2 10"/>
<evidence type="ECO:0000256" key="4">
    <source>
        <dbReference type="ARBA" id="ARBA00022516"/>
    </source>
</evidence>
<evidence type="ECO:0000256" key="7">
    <source>
        <dbReference type="ARBA" id="ARBA00022679"/>
    </source>
</evidence>
<dbReference type="EMBL" id="BDQK01000013">
    <property type="protein sequence ID" value="GBF81567.1"/>
    <property type="molecule type" value="Genomic_DNA"/>
</dbReference>
<dbReference type="RefSeq" id="WP_124978177.1">
    <property type="nucleotide sequence ID" value="NZ_BDQK01000013.1"/>
</dbReference>
<dbReference type="GO" id="GO:0009245">
    <property type="term" value="P:lipid A biosynthetic process"/>
    <property type="evidence" value="ECO:0007669"/>
    <property type="project" value="UniProtKB-UniRule"/>
</dbReference>
<dbReference type="GO" id="GO:0008915">
    <property type="term" value="F:lipid-A-disaccharide synthase activity"/>
    <property type="evidence" value="ECO:0007669"/>
    <property type="project" value="UniProtKB-UniRule"/>
</dbReference>
<dbReference type="GO" id="GO:0016020">
    <property type="term" value="C:membrane"/>
    <property type="evidence" value="ECO:0007669"/>
    <property type="project" value="GOC"/>
</dbReference>
<comment type="function">
    <text evidence="1">Condensation of UDP-2,3-diacylglucosamine and 2,3-diacylglucosamine-1-phosphate to form lipid A disaccharide, a precursor of lipid A, a phosphorylated glycolipid that anchors the lipopolysaccharide to the outer membrane of the cell.</text>
</comment>
<dbReference type="OrthoDB" id="9801642at2"/>
<evidence type="ECO:0000256" key="2">
    <source>
        <dbReference type="ARBA" id="ARBA00012687"/>
    </source>
</evidence>
<evidence type="ECO:0000256" key="3">
    <source>
        <dbReference type="ARBA" id="ARBA00020902"/>
    </source>
</evidence>
<dbReference type="Proteomes" id="UP000287247">
    <property type="component" value="Unassembled WGS sequence"/>
</dbReference>
<keyword evidence="5" id="KW-0441">Lipid A biosynthesis</keyword>
<dbReference type="Pfam" id="PF02684">
    <property type="entry name" value="LpxB"/>
    <property type="match status" value="1"/>
</dbReference>
<evidence type="ECO:0000256" key="6">
    <source>
        <dbReference type="ARBA" id="ARBA00022676"/>
    </source>
</evidence>
<reference evidence="12" key="1">
    <citation type="submission" date="2017-05" db="EMBL/GenBank/DDBJ databases">
        <title>Physiological properties and genetic analysis related to exopolysaccharide production of fresh-water unicellular cyanobacterium Aphanothece sacrum, Suizenji Nori, that has been cultured as a food source in Japan.</title>
        <authorList>
            <person name="Kanesaki Y."/>
            <person name="Yoshikawa S."/>
            <person name="Ohki K."/>
        </authorList>
    </citation>
    <scope>NUCLEOTIDE SEQUENCE [LARGE SCALE GENOMIC DNA]</scope>
    <source>
        <strain evidence="12">FPU1</strain>
    </source>
</reference>
<protein>
    <recommendedName>
        <fullName evidence="3 10">Lipid-A-disaccharide synthase</fullName>
        <ecNumber evidence="2 10">2.4.1.182</ecNumber>
    </recommendedName>
</protein>
<dbReference type="PANTHER" id="PTHR30372">
    <property type="entry name" value="LIPID-A-DISACCHARIDE SYNTHASE"/>
    <property type="match status" value="1"/>
</dbReference>